<evidence type="ECO:0000313" key="7">
    <source>
        <dbReference type="Proteomes" id="UP001445335"/>
    </source>
</evidence>
<dbReference type="AlphaFoldDB" id="A0AAW1S0Z3"/>
<evidence type="ECO:0008006" key="8">
    <source>
        <dbReference type="Google" id="ProtNLM"/>
    </source>
</evidence>
<dbReference type="InterPro" id="IPR036249">
    <property type="entry name" value="Thioredoxin-like_sf"/>
</dbReference>
<dbReference type="PANTHER" id="PTHR11592:SF78">
    <property type="entry name" value="GLUTATHIONE PEROXIDASE"/>
    <property type="match status" value="1"/>
</dbReference>
<feature type="compositionally biased region" description="Basic and acidic residues" evidence="5">
    <location>
        <begin position="223"/>
        <end position="235"/>
    </location>
</feature>
<protein>
    <recommendedName>
        <fullName evidence="8">Glutathione peroxidase</fullName>
    </recommendedName>
</protein>
<feature type="coiled-coil region" evidence="4">
    <location>
        <begin position="291"/>
        <end position="318"/>
    </location>
</feature>
<dbReference type="GO" id="GO:0006979">
    <property type="term" value="P:response to oxidative stress"/>
    <property type="evidence" value="ECO:0007669"/>
    <property type="project" value="InterPro"/>
</dbReference>
<dbReference type="SUPFAM" id="SSF52833">
    <property type="entry name" value="Thioredoxin-like"/>
    <property type="match status" value="1"/>
</dbReference>
<proteinExistence type="inferred from homology"/>
<evidence type="ECO:0000313" key="6">
    <source>
        <dbReference type="EMBL" id="KAK9839482.1"/>
    </source>
</evidence>
<feature type="coiled-coil region" evidence="4">
    <location>
        <begin position="372"/>
        <end position="431"/>
    </location>
</feature>
<keyword evidence="3" id="KW-0560">Oxidoreductase</keyword>
<comment type="caution">
    <text evidence="6">The sequence shown here is derived from an EMBL/GenBank/DDBJ whole genome shotgun (WGS) entry which is preliminary data.</text>
</comment>
<dbReference type="PROSITE" id="PS00763">
    <property type="entry name" value="GLUTATHIONE_PEROXID_2"/>
    <property type="match status" value="1"/>
</dbReference>
<dbReference type="EMBL" id="JALJOU010000016">
    <property type="protein sequence ID" value="KAK9839482.1"/>
    <property type="molecule type" value="Genomic_DNA"/>
</dbReference>
<evidence type="ECO:0000256" key="4">
    <source>
        <dbReference type="SAM" id="Coils"/>
    </source>
</evidence>
<sequence length="758" mass="79677">MASSKEWELQALLRQRDSELEERGKLLYKTKVAIEQLQQELAATKHEVEVVKGEARQAYEQQAARAAAAQDRARATEAELAARSAEAQALQVRVGEIEAELRAAGTDAAVLASKLRESERAGSEARAEAATSAAASAGWERLATERGAAVDHLQQEREATKAAAAELAVRVERDRAAASAAAAAAVEAARGEAEALAAVAAARERAAAHEAAAERLRAYEREAADRARQSERDAASRLQDAGEDAATALEQQEALWRGRLEAANAEAAKAAAVAAAEAAITHQGAVAAAAAAAVAAARQEAEAECRKAERQAAEQLAAVERRLADDRGATERAAAAATAEAAAGWQAALAAAQAGAAAQQTAAATQLAEACAQREAAAKQELEAQCTAWQAESVATAAAFEARMAAAAGARDALQARIQALAARLLRLAKREARREKQRGALVAAVEELRAAEGAEAALRLAAEASLREAAAAFKAQLFEKTEQLAGLRAQLKHLQAWQRAALHGQADALPGGDGLGGDVEEVEAFWHEQEMRVGAGAAVCAGGASAAPGSGAAMLAAELRALGIDSRTGLPEQQAPMPDSDSFAHPARSACFNSRLFCASAAKRCTGCAPKPNVNYPGLRELYEKYGNDGFRIIAFPCNQFGGQAPGTDEEERAFAIKKFGIQSLPVMDKLDVNGPTTHPVYAFLKAETHTNKVPWNYWKALCSRDGKPIKSFGPTFDPLNFENDVRLLLAGKEATPSECALHPGRIMCQVERLLSA</sequence>
<evidence type="ECO:0000256" key="5">
    <source>
        <dbReference type="SAM" id="MobiDB-lite"/>
    </source>
</evidence>
<dbReference type="Proteomes" id="UP001445335">
    <property type="component" value="Unassembled WGS sequence"/>
</dbReference>
<dbReference type="InterPro" id="IPR000889">
    <property type="entry name" value="Glutathione_peroxidase"/>
</dbReference>
<keyword evidence="2" id="KW-0575">Peroxidase</keyword>
<dbReference type="Pfam" id="PF00255">
    <property type="entry name" value="GSHPx"/>
    <property type="match status" value="1"/>
</dbReference>
<reference evidence="6 7" key="1">
    <citation type="journal article" date="2024" name="Nat. Commun.">
        <title>Phylogenomics reveals the evolutionary origins of lichenization in chlorophyte algae.</title>
        <authorList>
            <person name="Puginier C."/>
            <person name="Libourel C."/>
            <person name="Otte J."/>
            <person name="Skaloud P."/>
            <person name="Haon M."/>
            <person name="Grisel S."/>
            <person name="Petersen M."/>
            <person name="Berrin J.G."/>
            <person name="Delaux P.M."/>
            <person name="Dal Grande F."/>
            <person name="Keller J."/>
        </authorList>
    </citation>
    <scope>NUCLEOTIDE SEQUENCE [LARGE SCALE GENOMIC DNA]</scope>
    <source>
        <strain evidence="6 7">SAG 245.80</strain>
    </source>
</reference>
<dbReference type="CDD" id="cd00340">
    <property type="entry name" value="GSH_Peroxidase"/>
    <property type="match status" value="1"/>
</dbReference>
<comment type="similarity">
    <text evidence="1">Belongs to the glutathione peroxidase family.</text>
</comment>
<dbReference type="InterPro" id="IPR029760">
    <property type="entry name" value="GPX_CS"/>
</dbReference>
<dbReference type="PANTHER" id="PTHR11592">
    <property type="entry name" value="GLUTATHIONE PEROXIDASE"/>
    <property type="match status" value="1"/>
</dbReference>
<feature type="coiled-coil region" evidence="4">
    <location>
        <begin position="27"/>
        <end position="79"/>
    </location>
</feature>
<feature type="region of interest" description="Disordered" evidence="5">
    <location>
        <begin position="223"/>
        <end position="243"/>
    </location>
</feature>
<dbReference type="PROSITE" id="PS51355">
    <property type="entry name" value="GLUTATHIONE_PEROXID_3"/>
    <property type="match status" value="1"/>
</dbReference>
<dbReference type="GO" id="GO:0004601">
    <property type="term" value="F:peroxidase activity"/>
    <property type="evidence" value="ECO:0007669"/>
    <property type="project" value="UniProtKB-KW"/>
</dbReference>
<dbReference type="Gene3D" id="3.40.30.10">
    <property type="entry name" value="Glutaredoxin"/>
    <property type="match status" value="1"/>
</dbReference>
<organism evidence="6 7">
    <name type="scientific">Elliptochloris bilobata</name>
    <dbReference type="NCBI Taxonomy" id="381761"/>
    <lineage>
        <taxon>Eukaryota</taxon>
        <taxon>Viridiplantae</taxon>
        <taxon>Chlorophyta</taxon>
        <taxon>core chlorophytes</taxon>
        <taxon>Trebouxiophyceae</taxon>
        <taxon>Trebouxiophyceae incertae sedis</taxon>
        <taxon>Elliptochloris clade</taxon>
        <taxon>Elliptochloris</taxon>
    </lineage>
</organism>
<evidence type="ECO:0000256" key="1">
    <source>
        <dbReference type="ARBA" id="ARBA00006926"/>
    </source>
</evidence>
<keyword evidence="7" id="KW-1185">Reference proteome</keyword>
<evidence type="ECO:0000256" key="3">
    <source>
        <dbReference type="ARBA" id="ARBA00023002"/>
    </source>
</evidence>
<accession>A0AAW1S0Z3</accession>
<gene>
    <name evidence="6" type="ORF">WJX81_004921</name>
</gene>
<evidence type="ECO:0000256" key="2">
    <source>
        <dbReference type="ARBA" id="ARBA00022559"/>
    </source>
</evidence>
<name>A0AAW1S0Z3_9CHLO</name>
<keyword evidence="4" id="KW-0175">Coiled coil</keyword>